<name>A0A0F9M4J5_9ZZZZ</name>
<accession>A0A0F9M4J5</accession>
<sequence>MAAIKLKWSSLLRLTDLEFEPEAPKVLSVSDELIQSLSWLTGATLHDRRLLRCNELGALLVGNAWDNLSEVETDELNPADGVPDSYTATVENKGVLIATSTQIVKIDFVRVSGGDTETVYISPSSLYFYPHTIYSVTATVVPASGGTASYVGITTFN</sequence>
<reference evidence="1" key="1">
    <citation type="journal article" date="2015" name="Nature">
        <title>Complex archaea that bridge the gap between prokaryotes and eukaryotes.</title>
        <authorList>
            <person name="Spang A."/>
            <person name="Saw J.H."/>
            <person name="Jorgensen S.L."/>
            <person name="Zaremba-Niedzwiedzka K."/>
            <person name="Martijn J."/>
            <person name="Lind A.E."/>
            <person name="van Eijk R."/>
            <person name="Schleper C."/>
            <person name="Guy L."/>
            <person name="Ettema T.J."/>
        </authorList>
    </citation>
    <scope>NUCLEOTIDE SEQUENCE</scope>
</reference>
<protein>
    <submittedName>
        <fullName evidence="1">Uncharacterized protein</fullName>
    </submittedName>
</protein>
<dbReference type="AlphaFoldDB" id="A0A0F9M4J5"/>
<gene>
    <name evidence="1" type="ORF">LCGC14_1429160</name>
</gene>
<proteinExistence type="predicted"/>
<organism evidence="1">
    <name type="scientific">marine sediment metagenome</name>
    <dbReference type="NCBI Taxonomy" id="412755"/>
    <lineage>
        <taxon>unclassified sequences</taxon>
        <taxon>metagenomes</taxon>
        <taxon>ecological metagenomes</taxon>
    </lineage>
</organism>
<comment type="caution">
    <text evidence="1">The sequence shown here is derived from an EMBL/GenBank/DDBJ whole genome shotgun (WGS) entry which is preliminary data.</text>
</comment>
<evidence type="ECO:0000313" key="1">
    <source>
        <dbReference type="EMBL" id="KKM71585.1"/>
    </source>
</evidence>
<dbReference type="EMBL" id="LAZR01009610">
    <property type="protein sequence ID" value="KKM71585.1"/>
    <property type="molecule type" value="Genomic_DNA"/>
</dbReference>